<dbReference type="EMBL" id="PITI01000060">
    <property type="protein sequence ID" value="TBU09118.1"/>
    <property type="molecule type" value="Genomic_DNA"/>
</dbReference>
<keyword evidence="1" id="KW-0732">Signal</keyword>
<accession>A0A4Q9LLC8</accession>
<dbReference type="AlphaFoldDB" id="A0A4Q9LLC8"/>
<dbReference type="Proteomes" id="UP000291404">
    <property type="component" value="Unassembled WGS sequence"/>
</dbReference>
<proteinExistence type="predicted"/>
<evidence type="ECO:0000313" key="3">
    <source>
        <dbReference type="Proteomes" id="UP000291404"/>
    </source>
</evidence>
<dbReference type="VEuPathDB" id="MicrosporidiaDB:CWI36_0060p0020"/>
<feature type="chain" id="PRO_5020554081" evidence="1">
    <location>
        <begin position="19"/>
        <end position="776"/>
    </location>
</feature>
<evidence type="ECO:0000256" key="1">
    <source>
        <dbReference type="SAM" id="SignalP"/>
    </source>
</evidence>
<sequence>MLSISLLITTYILTSSLTSVTFYIINEENRVKNLINTDFTIDMMFLDENIEYFDKNNEITIFKNNILRHESKFEITSYYIPNTLTLTYSHGMFLNSALLKSLFDSREKNIRVFINDVSYDNFLLFLKLLDNFDALINQINIKAFIDILTIITMLEIKKSKQRKEFIKNLLRSLLYGVNIFDLNSKSDYYSYVCNHIKRSILRDLMVFFMEFIYFDEKITKSYIVITDCNEVCFKKNSCSLYENCMKKIQKNKIYLRLNDYNIKKLSKLMVSYNLKNIWIYLFKIIRLDLVYFVFDLEESFEIIFKLLFGVKFYTEKFYFHSFKNATIILLKIRYHLFLKNLNVLKFNFNFNLNELKQILSLYDNVKKITIKTHEINFGTLKFLISYCRDNSYKSFKVVSFSYNSLNTDINVLKNIPANLLFFAGCDNNGVEIKRISTSYMPFMYNNYYSIPQNSFKSCYNIIFWECINVREIKFWYDETLSSAKLDDSIFQSLRYCKTLKKFSVRNIELTDKLLVYILESTTLIFVEIIDYEWLFDDQFFLRTNTLNFDLKVFSFEDSKSLIEPDFMLYLARFRGLSGLKFYYTEFYLRKKYFENFNDKISMFFSKKACNRIYLKNLEIKGSSLHPDTKNCLYFLSDVYDFANLQSISISSYGLTEMDYDFFNKMNKLKVVIIKSIGESERIDFKRLFNNKELFNTVIVINISVSKITSDNIQTLSCFRNLMGLSISSPLIDYATIQSIRRKYFKKTDFVITELIRKDRSSFINQYLDSEFIYGFS</sequence>
<comment type="caution">
    <text evidence="2">The sequence shown here is derived from an EMBL/GenBank/DDBJ whole genome shotgun (WGS) entry which is preliminary data.</text>
</comment>
<reference evidence="2 3" key="1">
    <citation type="submission" date="2017-12" db="EMBL/GenBank/DDBJ databases">
        <authorList>
            <person name="Pombert J.-F."/>
            <person name="Haag K.L."/>
            <person name="Ebert D."/>
        </authorList>
    </citation>
    <scope>NUCLEOTIDE SEQUENCE [LARGE SCALE GENOMIC DNA]</scope>
    <source>
        <strain evidence="2">BE-OM-2</strain>
    </source>
</reference>
<organism evidence="2 3">
    <name type="scientific">Hamiltosporidium magnivora</name>
    <dbReference type="NCBI Taxonomy" id="148818"/>
    <lineage>
        <taxon>Eukaryota</taxon>
        <taxon>Fungi</taxon>
        <taxon>Fungi incertae sedis</taxon>
        <taxon>Microsporidia</taxon>
        <taxon>Dubosqiidae</taxon>
        <taxon>Hamiltosporidium</taxon>
    </lineage>
</organism>
<keyword evidence="3" id="KW-1185">Reference proteome</keyword>
<feature type="signal peptide" evidence="1">
    <location>
        <begin position="1"/>
        <end position="18"/>
    </location>
</feature>
<name>A0A4Q9LLC8_9MICR</name>
<dbReference type="VEuPathDB" id="MicrosporidiaDB:CWI39_1686p0010"/>
<dbReference type="VEuPathDB" id="MicrosporidiaDB:CWI39_1879p0010"/>
<evidence type="ECO:0000313" key="2">
    <source>
        <dbReference type="EMBL" id="TBU09118.1"/>
    </source>
</evidence>
<gene>
    <name evidence="2" type="ORF">CWI36_0060p0020</name>
</gene>
<protein>
    <submittedName>
        <fullName evidence="2">Uncharacterized protein</fullName>
    </submittedName>
</protein>